<dbReference type="Proteomes" id="UP001183176">
    <property type="component" value="Unassembled WGS sequence"/>
</dbReference>
<evidence type="ECO:0000259" key="3">
    <source>
        <dbReference type="Pfam" id="PF09557"/>
    </source>
</evidence>
<feature type="compositionally biased region" description="Basic and acidic residues" evidence="1">
    <location>
        <begin position="242"/>
        <end position="256"/>
    </location>
</feature>
<protein>
    <submittedName>
        <fullName evidence="4">PRC and DUF2382 domain-containing protein</fullName>
    </submittedName>
</protein>
<feature type="region of interest" description="Disordered" evidence="1">
    <location>
        <begin position="179"/>
        <end position="206"/>
    </location>
</feature>
<gene>
    <name evidence="4" type="ORF">RM423_14285</name>
</gene>
<feature type="region of interest" description="Disordered" evidence="1">
    <location>
        <begin position="232"/>
        <end position="256"/>
    </location>
</feature>
<feature type="compositionally biased region" description="Basic and acidic residues" evidence="1">
    <location>
        <begin position="179"/>
        <end position="191"/>
    </location>
</feature>
<organism evidence="4 5">
    <name type="scientific">Jatrophihabitans lederbergiae</name>
    <dbReference type="NCBI Taxonomy" id="3075547"/>
    <lineage>
        <taxon>Bacteria</taxon>
        <taxon>Bacillati</taxon>
        <taxon>Actinomycetota</taxon>
        <taxon>Actinomycetes</taxon>
        <taxon>Jatrophihabitantales</taxon>
        <taxon>Jatrophihabitantaceae</taxon>
        <taxon>Jatrophihabitans</taxon>
    </lineage>
</organism>
<sequence>MTNPQDLQNMIGRTAVDVEGNKLGKVGQIYLDDTTGEPEWVTVSTGLLGTKESFAPLYGSSWDGDNLRLAVPKNLVKDAPNMDADGHLDDSENDALFAHYQGYLGTVAGGTQGNTEIIGSQTGVVGRDTSGPVTDDAMTRSEERLNVGTQRVETGRARLRKYIVTENVSTTVPVSREEVRVEREPITDANRDQALSGPDLSEEEHEVTLHAEQPVVTKETVPVERVRLATETVTENQTVSEQVRKEQIEDPTTDTR</sequence>
<dbReference type="Pfam" id="PF05239">
    <property type="entry name" value="PRC"/>
    <property type="match status" value="1"/>
</dbReference>
<dbReference type="Pfam" id="PF09557">
    <property type="entry name" value="DUF2382"/>
    <property type="match status" value="1"/>
</dbReference>
<keyword evidence="5" id="KW-1185">Reference proteome</keyword>
<dbReference type="InterPro" id="IPR052967">
    <property type="entry name" value="Stress_Response_Assoc"/>
</dbReference>
<accession>A0ABU2JC49</accession>
<dbReference type="PANTHER" id="PTHR38463">
    <property type="entry name" value="STRESS RESPONSE PROTEIN YSNF"/>
    <property type="match status" value="1"/>
</dbReference>
<evidence type="ECO:0000259" key="2">
    <source>
        <dbReference type="Pfam" id="PF05239"/>
    </source>
</evidence>
<feature type="domain" description="DUF2382" evidence="3">
    <location>
        <begin position="138"/>
        <end position="249"/>
    </location>
</feature>
<evidence type="ECO:0000256" key="1">
    <source>
        <dbReference type="SAM" id="MobiDB-lite"/>
    </source>
</evidence>
<evidence type="ECO:0000313" key="5">
    <source>
        <dbReference type="Proteomes" id="UP001183176"/>
    </source>
</evidence>
<dbReference type="InterPro" id="IPR014747">
    <property type="entry name" value="Bac_photo_RC_H_C"/>
</dbReference>
<feature type="compositionally biased region" description="Polar residues" evidence="1">
    <location>
        <begin position="232"/>
        <end position="241"/>
    </location>
</feature>
<feature type="domain" description="PRC-barrel" evidence="2">
    <location>
        <begin position="8"/>
        <end position="58"/>
    </location>
</feature>
<reference evidence="5" key="1">
    <citation type="submission" date="2023-07" db="EMBL/GenBank/DDBJ databases">
        <title>30 novel species of actinomycetes from the DSMZ collection.</title>
        <authorList>
            <person name="Nouioui I."/>
        </authorList>
    </citation>
    <scope>NUCLEOTIDE SEQUENCE [LARGE SCALE GENOMIC DNA]</scope>
    <source>
        <strain evidence="5">DSM 44399</strain>
    </source>
</reference>
<evidence type="ECO:0000313" key="4">
    <source>
        <dbReference type="EMBL" id="MDT0262561.1"/>
    </source>
</evidence>
<dbReference type="InterPro" id="IPR019060">
    <property type="entry name" value="DUF2382"/>
</dbReference>
<comment type="caution">
    <text evidence="4">The sequence shown here is derived from an EMBL/GenBank/DDBJ whole genome shotgun (WGS) entry which is preliminary data.</text>
</comment>
<dbReference type="InterPro" id="IPR027275">
    <property type="entry name" value="PRC-brl_dom"/>
</dbReference>
<name>A0ABU2JC49_9ACTN</name>
<dbReference type="SUPFAM" id="SSF50346">
    <property type="entry name" value="PRC-barrel domain"/>
    <property type="match status" value="1"/>
</dbReference>
<dbReference type="Gene3D" id="3.90.50.10">
    <property type="entry name" value="Photosynthetic Reaction Center, subunit H, domain 2"/>
    <property type="match status" value="1"/>
</dbReference>
<proteinExistence type="predicted"/>
<dbReference type="RefSeq" id="WP_311423710.1">
    <property type="nucleotide sequence ID" value="NZ_JAVREH010000019.1"/>
</dbReference>
<dbReference type="EMBL" id="JAVREH010000019">
    <property type="protein sequence ID" value="MDT0262561.1"/>
    <property type="molecule type" value="Genomic_DNA"/>
</dbReference>
<dbReference type="PANTHER" id="PTHR38463:SF1">
    <property type="entry name" value="STRESS RESPONSE PROTEIN YSNF"/>
    <property type="match status" value="1"/>
</dbReference>
<dbReference type="InterPro" id="IPR011033">
    <property type="entry name" value="PRC_barrel-like_sf"/>
</dbReference>